<keyword evidence="2" id="KW-1185">Reference proteome</keyword>
<dbReference type="AlphaFoldDB" id="A0A2V3ZVM2"/>
<evidence type="ECO:0008006" key="3">
    <source>
        <dbReference type="Google" id="ProtNLM"/>
    </source>
</evidence>
<protein>
    <recommendedName>
        <fullName evidence="3">STAS/SEC14 domain-containing protein</fullName>
    </recommendedName>
</protein>
<dbReference type="OrthoDB" id="1122806at2"/>
<evidence type="ECO:0000313" key="1">
    <source>
        <dbReference type="EMBL" id="PXX98929.1"/>
    </source>
</evidence>
<organism evidence="1 2">
    <name type="scientific">Marinifilum breve</name>
    <dbReference type="NCBI Taxonomy" id="2184082"/>
    <lineage>
        <taxon>Bacteria</taxon>
        <taxon>Pseudomonadati</taxon>
        <taxon>Bacteroidota</taxon>
        <taxon>Bacteroidia</taxon>
        <taxon>Marinilabiliales</taxon>
        <taxon>Marinifilaceae</taxon>
    </lineage>
</organism>
<accession>A0A2V3ZVM2</accession>
<comment type="caution">
    <text evidence="1">The sequence shown here is derived from an EMBL/GenBank/DDBJ whole genome shotgun (WGS) entry which is preliminary data.</text>
</comment>
<name>A0A2V3ZVM2_9BACT</name>
<dbReference type="EMBL" id="QFLI01000007">
    <property type="protein sequence ID" value="PXX98929.1"/>
    <property type="molecule type" value="Genomic_DNA"/>
</dbReference>
<proteinExistence type="predicted"/>
<evidence type="ECO:0000313" key="2">
    <source>
        <dbReference type="Proteomes" id="UP000248079"/>
    </source>
</evidence>
<gene>
    <name evidence="1" type="ORF">DF185_16275</name>
</gene>
<dbReference type="Proteomes" id="UP000248079">
    <property type="component" value="Unassembled WGS sequence"/>
</dbReference>
<sequence length="123" mass="14506">MSCEIKWVGNNAYVRFFGTLSINDFHMANGKIYGSRKFDNMNFQIADFSDVEEIKLTDEEVVTISTLELTATRWNRCVKVAHVSKNEELRNLVRVYENQMSNTNWTCKLFEYLDEAENWCKEE</sequence>
<reference evidence="1 2" key="1">
    <citation type="submission" date="2018-05" db="EMBL/GenBank/DDBJ databases">
        <title>Marinifilum breve JC075T sp. nov., a marine bacterium isolated from Yongle Blue Hole in the South China Sea.</title>
        <authorList>
            <person name="Fu T."/>
        </authorList>
    </citation>
    <scope>NUCLEOTIDE SEQUENCE [LARGE SCALE GENOMIC DNA]</scope>
    <source>
        <strain evidence="1 2">JC075</strain>
    </source>
</reference>
<dbReference type="RefSeq" id="WP_110361820.1">
    <property type="nucleotide sequence ID" value="NZ_QFLI01000007.1"/>
</dbReference>